<evidence type="ECO:0000313" key="1">
    <source>
        <dbReference type="EMBL" id="GBN62606.1"/>
    </source>
</evidence>
<name>A0A4Y2QH54_ARAVE</name>
<dbReference type="EMBL" id="BGPR01013863">
    <property type="protein sequence ID" value="GBN62606.1"/>
    <property type="molecule type" value="Genomic_DNA"/>
</dbReference>
<sequence>MRETGETKLKLEAEGEGIGKGNERNELLNFNDTEAVNVHITLVKCGKILVPHINGANQLVCRLASSPDRFPIGTESDSMKQPIPCLRVFNRRAHGFSSHNGTGKKAMNRRL</sequence>
<evidence type="ECO:0000313" key="2">
    <source>
        <dbReference type="Proteomes" id="UP000499080"/>
    </source>
</evidence>
<gene>
    <name evidence="1" type="ORF">AVEN_201461_1</name>
</gene>
<dbReference type="AlphaFoldDB" id="A0A4Y2QH54"/>
<reference evidence="1 2" key="1">
    <citation type="journal article" date="2019" name="Sci. Rep.">
        <title>Orb-weaving spider Araneus ventricosus genome elucidates the spidroin gene catalogue.</title>
        <authorList>
            <person name="Kono N."/>
            <person name="Nakamura H."/>
            <person name="Ohtoshi R."/>
            <person name="Moran D.A.P."/>
            <person name="Shinohara A."/>
            <person name="Yoshida Y."/>
            <person name="Fujiwara M."/>
            <person name="Mori M."/>
            <person name="Tomita M."/>
            <person name="Arakawa K."/>
        </authorList>
    </citation>
    <scope>NUCLEOTIDE SEQUENCE [LARGE SCALE GENOMIC DNA]</scope>
</reference>
<dbReference type="OrthoDB" id="10540106at2759"/>
<accession>A0A4Y2QH54</accession>
<keyword evidence="2" id="KW-1185">Reference proteome</keyword>
<dbReference type="Proteomes" id="UP000499080">
    <property type="component" value="Unassembled WGS sequence"/>
</dbReference>
<protein>
    <submittedName>
        <fullName evidence="1">Uncharacterized protein</fullName>
    </submittedName>
</protein>
<comment type="caution">
    <text evidence="1">The sequence shown here is derived from an EMBL/GenBank/DDBJ whole genome shotgun (WGS) entry which is preliminary data.</text>
</comment>
<organism evidence="1 2">
    <name type="scientific">Araneus ventricosus</name>
    <name type="common">Orbweaver spider</name>
    <name type="synonym">Epeira ventricosa</name>
    <dbReference type="NCBI Taxonomy" id="182803"/>
    <lineage>
        <taxon>Eukaryota</taxon>
        <taxon>Metazoa</taxon>
        <taxon>Ecdysozoa</taxon>
        <taxon>Arthropoda</taxon>
        <taxon>Chelicerata</taxon>
        <taxon>Arachnida</taxon>
        <taxon>Araneae</taxon>
        <taxon>Araneomorphae</taxon>
        <taxon>Entelegynae</taxon>
        <taxon>Araneoidea</taxon>
        <taxon>Araneidae</taxon>
        <taxon>Araneus</taxon>
    </lineage>
</organism>
<proteinExistence type="predicted"/>